<gene>
    <name evidence="1" type="ORF">N8T08_001949</name>
</gene>
<keyword evidence="2" id="KW-1185">Reference proteome</keyword>
<dbReference type="Proteomes" id="UP001177260">
    <property type="component" value="Unassembled WGS sequence"/>
</dbReference>
<dbReference type="EMBL" id="JAOPJF010000013">
    <property type="protein sequence ID" value="KAK1147210.1"/>
    <property type="molecule type" value="Genomic_DNA"/>
</dbReference>
<organism evidence="1 2">
    <name type="scientific">Aspergillus melleus</name>
    <dbReference type="NCBI Taxonomy" id="138277"/>
    <lineage>
        <taxon>Eukaryota</taxon>
        <taxon>Fungi</taxon>
        <taxon>Dikarya</taxon>
        <taxon>Ascomycota</taxon>
        <taxon>Pezizomycotina</taxon>
        <taxon>Eurotiomycetes</taxon>
        <taxon>Eurotiomycetidae</taxon>
        <taxon>Eurotiales</taxon>
        <taxon>Aspergillaceae</taxon>
        <taxon>Aspergillus</taxon>
        <taxon>Aspergillus subgen. Circumdati</taxon>
    </lineage>
</organism>
<proteinExistence type="predicted"/>
<evidence type="ECO:0000313" key="1">
    <source>
        <dbReference type="EMBL" id="KAK1147210.1"/>
    </source>
</evidence>
<comment type="caution">
    <text evidence="1">The sequence shown here is derived from an EMBL/GenBank/DDBJ whole genome shotgun (WGS) entry which is preliminary data.</text>
</comment>
<reference evidence="1 2" key="1">
    <citation type="journal article" date="2023" name="ACS Omega">
        <title>Identification of the Neoaspergillic Acid Biosynthesis Gene Cluster by Establishing an In Vitro CRISPR-Ribonucleoprotein Genetic System in Aspergillus melleus.</title>
        <authorList>
            <person name="Yuan B."/>
            <person name="Grau M.F."/>
            <person name="Murata R.M."/>
            <person name="Torok T."/>
            <person name="Venkateswaran K."/>
            <person name="Stajich J.E."/>
            <person name="Wang C.C.C."/>
        </authorList>
    </citation>
    <scope>NUCLEOTIDE SEQUENCE [LARGE SCALE GENOMIC DNA]</scope>
    <source>
        <strain evidence="1 2">IMV 1140</strain>
    </source>
</reference>
<name>A0ACC3BA15_9EURO</name>
<protein>
    <submittedName>
        <fullName evidence="1">Uncharacterized protein</fullName>
    </submittedName>
</protein>
<evidence type="ECO:0000313" key="2">
    <source>
        <dbReference type="Proteomes" id="UP001177260"/>
    </source>
</evidence>
<sequence>MFHKWSFCSFFCKKRSKYTPIDDAEAATDSDSQYDDSIWNETIVVFDLPDIVANSPALNILEHIHAQAEERVRSGTWYCPVGPTPQGYSRFLITLQNTTREKEFDVLQDHLRRCRPPGDTPFTFQRMSIELVY</sequence>
<accession>A0ACC3BA15</accession>